<feature type="coiled-coil region" evidence="1">
    <location>
        <begin position="117"/>
        <end position="144"/>
    </location>
</feature>
<organism evidence="2 3">
    <name type="scientific">Lactonifactor longoviformis DSM 17459</name>
    <dbReference type="NCBI Taxonomy" id="1122155"/>
    <lineage>
        <taxon>Bacteria</taxon>
        <taxon>Bacillati</taxon>
        <taxon>Bacillota</taxon>
        <taxon>Clostridia</taxon>
        <taxon>Eubacteriales</taxon>
        <taxon>Clostridiaceae</taxon>
        <taxon>Lactonifactor</taxon>
    </lineage>
</organism>
<sequence length="151" mass="17899">MKNLSVKDIAELLAQNEETIRRKIRDGKIQAMKSYNRQGYEIPPQQFIQDGLITEERLEDYLGQKEQEGQEEDSVSWLDIVKEYEARGETGQLETVLKLTQAMDQIYDKRMERSLYSASLMQKYKKAEEEIRFLDSQIEQIKLYIELIKKK</sequence>
<evidence type="ECO:0000313" key="3">
    <source>
        <dbReference type="Proteomes" id="UP000184245"/>
    </source>
</evidence>
<evidence type="ECO:0000313" key="2">
    <source>
        <dbReference type="EMBL" id="SHF36197.1"/>
    </source>
</evidence>
<evidence type="ECO:0000256" key="1">
    <source>
        <dbReference type="SAM" id="Coils"/>
    </source>
</evidence>
<accession>A0A1M5B1J4</accession>
<dbReference type="RefSeq" id="WP_072853923.1">
    <property type="nucleotide sequence ID" value="NZ_FQVI01000023.1"/>
</dbReference>
<dbReference type="AlphaFoldDB" id="A0A1M5B1J4"/>
<protein>
    <recommendedName>
        <fullName evidence="4">Helix-turn-helix domain-containing protein</fullName>
    </recommendedName>
</protein>
<reference evidence="2 3" key="1">
    <citation type="submission" date="2016-11" db="EMBL/GenBank/DDBJ databases">
        <authorList>
            <person name="Jaros S."/>
            <person name="Januszkiewicz K."/>
            <person name="Wedrychowicz H."/>
        </authorList>
    </citation>
    <scope>NUCLEOTIDE SEQUENCE [LARGE SCALE GENOMIC DNA]</scope>
    <source>
        <strain evidence="2 3">DSM 17459</strain>
    </source>
</reference>
<name>A0A1M5B1J4_9CLOT</name>
<gene>
    <name evidence="2" type="ORF">SAMN02745158_03434</name>
</gene>
<evidence type="ECO:0008006" key="4">
    <source>
        <dbReference type="Google" id="ProtNLM"/>
    </source>
</evidence>
<dbReference type="EMBL" id="FQVI01000023">
    <property type="protein sequence ID" value="SHF36197.1"/>
    <property type="molecule type" value="Genomic_DNA"/>
</dbReference>
<proteinExistence type="predicted"/>
<dbReference type="Proteomes" id="UP000184245">
    <property type="component" value="Unassembled WGS sequence"/>
</dbReference>
<keyword evidence="3" id="KW-1185">Reference proteome</keyword>
<dbReference type="STRING" id="1122155.SAMN02745158_03434"/>
<dbReference type="OrthoDB" id="2068210at2"/>
<keyword evidence="1" id="KW-0175">Coiled coil</keyword>